<keyword evidence="2" id="KW-1185">Reference proteome</keyword>
<name>A0A6A5Z542_9PLEO</name>
<gene>
    <name evidence="1" type="ORF">BDV96DRAFT_100918</name>
</gene>
<accession>A0A6A5Z542</accession>
<reference evidence="1" key="1">
    <citation type="journal article" date="2020" name="Stud. Mycol.">
        <title>101 Dothideomycetes genomes: a test case for predicting lifestyles and emergence of pathogens.</title>
        <authorList>
            <person name="Haridas S."/>
            <person name="Albert R."/>
            <person name="Binder M."/>
            <person name="Bloem J."/>
            <person name="Labutti K."/>
            <person name="Salamov A."/>
            <person name="Andreopoulos B."/>
            <person name="Baker S."/>
            <person name="Barry K."/>
            <person name="Bills G."/>
            <person name="Bluhm B."/>
            <person name="Cannon C."/>
            <person name="Castanera R."/>
            <person name="Culley D."/>
            <person name="Daum C."/>
            <person name="Ezra D."/>
            <person name="Gonzalez J."/>
            <person name="Henrissat B."/>
            <person name="Kuo A."/>
            <person name="Liang C."/>
            <person name="Lipzen A."/>
            <person name="Lutzoni F."/>
            <person name="Magnuson J."/>
            <person name="Mondo S."/>
            <person name="Nolan M."/>
            <person name="Ohm R."/>
            <person name="Pangilinan J."/>
            <person name="Park H.-J."/>
            <person name="Ramirez L."/>
            <person name="Alfaro M."/>
            <person name="Sun H."/>
            <person name="Tritt A."/>
            <person name="Yoshinaga Y."/>
            <person name="Zwiers L.-H."/>
            <person name="Turgeon B."/>
            <person name="Goodwin S."/>
            <person name="Spatafora J."/>
            <person name="Crous P."/>
            <person name="Grigoriev I."/>
        </authorList>
    </citation>
    <scope>NUCLEOTIDE SEQUENCE</scope>
    <source>
        <strain evidence="1">CBS 627.86</strain>
    </source>
</reference>
<protein>
    <submittedName>
        <fullName evidence="1">Uncharacterized protein</fullName>
    </submittedName>
</protein>
<dbReference type="AlphaFoldDB" id="A0A6A5Z542"/>
<evidence type="ECO:0000313" key="1">
    <source>
        <dbReference type="EMBL" id="KAF2114552.1"/>
    </source>
</evidence>
<sequence>MRVVIEIDWGLSLQRLKKLFERDEIIRRTWPSADQRTHRYFCTFGLLPTGRTRDYKQRAPLPAGTRPLSCCCCNRLSLYIGPTSHICPGCAGAIAGSIPWQRWRERLCDSKPKCGQPVRDHQPLVGRRWPRINCLHFEWLDWCMGRQPVRAASEGRKGERLTAQGRLGSPRIDQYETGLAAGADRCPTQCAEHLNMRVELQTKAAEERRGKAARRYQDAMEQQISKSGVSLNTRTALLAPANADAHSFPRPVAHTGQITLFVVWRCDGYPS</sequence>
<dbReference type="EMBL" id="ML977325">
    <property type="protein sequence ID" value="KAF2114552.1"/>
    <property type="molecule type" value="Genomic_DNA"/>
</dbReference>
<proteinExistence type="predicted"/>
<evidence type="ECO:0000313" key="2">
    <source>
        <dbReference type="Proteomes" id="UP000799770"/>
    </source>
</evidence>
<organism evidence="1 2">
    <name type="scientific">Lophiotrema nucula</name>
    <dbReference type="NCBI Taxonomy" id="690887"/>
    <lineage>
        <taxon>Eukaryota</taxon>
        <taxon>Fungi</taxon>
        <taxon>Dikarya</taxon>
        <taxon>Ascomycota</taxon>
        <taxon>Pezizomycotina</taxon>
        <taxon>Dothideomycetes</taxon>
        <taxon>Pleosporomycetidae</taxon>
        <taxon>Pleosporales</taxon>
        <taxon>Lophiotremataceae</taxon>
        <taxon>Lophiotrema</taxon>
    </lineage>
</organism>
<dbReference type="Proteomes" id="UP000799770">
    <property type="component" value="Unassembled WGS sequence"/>
</dbReference>